<dbReference type="KEGG" id="tfr:BR63_16910"/>
<evidence type="ECO:0000256" key="2">
    <source>
        <dbReference type="ARBA" id="ARBA00023002"/>
    </source>
</evidence>
<keyword evidence="6" id="KW-1185">Reference proteome</keyword>
<accession>A0A7G6E6U4</accession>
<proteinExistence type="predicted"/>
<name>A0A7G6E6U4_THEFR</name>
<reference evidence="5 6" key="1">
    <citation type="journal article" date="2019" name="Front. Microbiol.">
        <title>Thermoanaerosceptrum fracticalcis gen. nov. sp. nov., a Novel Fumarate-Fermenting Microorganism From a Deep Fractured Carbonate Aquifer of the US Great Basin.</title>
        <authorList>
            <person name="Hamilton-Brehm S.D."/>
            <person name="Stewart L.E."/>
            <person name="Zavarin M."/>
            <person name="Caldwell M."/>
            <person name="Lawson P.A."/>
            <person name="Onstott T.C."/>
            <person name="Grzymski J."/>
            <person name="Neveux I."/>
            <person name="Lollar B.S."/>
            <person name="Russell C.E."/>
            <person name="Moser D.P."/>
        </authorList>
    </citation>
    <scope>NUCLEOTIDE SEQUENCE [LARGE SCALE GENOMIC DNA]</scope>
    <source>
        <strain evidence="5 6">DRI-13</strain>
    </source>
</reference>
<dbReference type="SUPFAM" id="SSF52518">
    <property type="entry name" value="Thiamin diphosphate-binding fold (THDP-binding)"/>
    <property type="match status" value="1"/>
</dbReference>
<comment type="cofactor">
    <cofactor evidence="1">
        <name>thiamine diphosphate</name>
        <dbReference type="ChEBI" id="CHEBI:58937"/>
    </cofactor>
</comment>
<dbReference type="Gene3D" id="3.40.50.970">
    <property type="match status" value="1"/>
</dbReference>
<keyword evidence="2" id="KW-0560">Oxidoreductase</keyword>
<dbReference type="InterPro" id="IPR029061">
    <property type="entry name" value="THDP-binding"/>
</dbReference>
<dbReference type="CDD" id="cd02000">
    <property type="entry name" value="TPP_E1_PDC_ADC_BCADC"/>
    <property type="match status" value="1"/>
</dbReference>
<evidence type="ECO:0000313" key="6">
    <source>
        <dbReference type="Proteomes" id="UP000515847"/>
    </source>
</evidence>
<dbReference type="EMBL" id="CP045798">
    <property type="protein sequence ID" value="QNB47798.1"/>
    <property type="molecule type" value="Genomic_DNA"/>
</dbReference>
<organism evidence="5 6">
    <name type="scientific">Thermanaerosceptrum fracticalcis</name>
    <dbReference type="NCBI Taxonomy" id="1712410"/>
    <lineage>
        <taxon>Bacteria</taxon>
        <taxon>Bacillati</taxon>
        <taxon>Bacillota</taxon>
        <taxon>Clostridia</taxon>
        <taxon>Eubacteriales</taxon>
        <taxon>Peptococcaceae</taxon>
        <taxon>Thermanaerosceptrum</taxon>
    </lineage>
</organism>
<sequence length="324" mass="35172">MAKLTKEELIKMYSQMVLIRLFESKIGEIYGKGAIPGEMHLSNGQEAIAVGVCANLRADDAVSSTHRAHGHMIAKGVDLKKMTAELFGRKTGLCKGKGGHMHLFDPSIKFGCGGIVGAGMPLAVGSGLAFKRKGLDSVSVVFFGDGAANQGTFHESLNLAALWKLPVIFVCEDNRYGISVTKEMSTAINSNADRAVSYGIPGVAADGNDVAEVYQVTKAAVERARKGEGPTLLEFTTYRLMGHFEGDPEVYKPKEEQEEALRNEPIIRLEKVLTKEYGVNVEELVKIKEARQAEIAEAIKFAETSPWPKPEEALEDVFVEGGVR</sequence>
<feature type="domain" description="Dehydrogenase E1 component" evidence="4">
    <location>
        <begin position="15"/>
        <end position="311"/>
    </location>
</feature>
<dbReference type="GO" id="GO:0006086">
    <property type="term" value="P:pyruvate decarboxylation to acetyl-CoA"/>
    <property type="evidence" value="ECO:0007669"/>
    <property type="project" value="TreeGrafter"/>
</dbReference>
<dbReference type="InterPro" id="IPR050642">
    <property type="entry name" value="PDH_E1_Alpha_Subunit"/>
</dbReference>
<dbReference type="OrthoDB" id="9766715at2"/>
<dbReference type="AlphaFoldDB" id="A0A7G6E6U4"/>
<dbReference type="InterPro" id="IPR001017">
    <property type="entry name" value="DH_E1"/>
</dbReference>
<dbReference type="PANTHER" id="PTHR11516:SF60">
    <property type="entry name" value="PYRUVATE DEHYDROGENASE E1 COMPONENT SUBUNIT ALPHA"/>
    <property type="match status" value="1"/>
</dbReference>
<dbReference type="Proteomes" id="UP000515847">
    <property type="component" value="Chromosome"/>
</dbReference>
<keyword evidence="5" id="KW-0670">Pyruvate</keyword>
<evidence type="ECO:0000256" key="3">
    <source>
        <dbReference type="ARBA" id="ARBA00023052"/>
    </source>
</evidence>
<keyword evidence="3" id="KW-0786">Thiamine pyrophosphate</keyword>
<dbReference type="RefSeq" id="WP_034425279.1">
    <property type="nucleotide sequence ID" value="NZ_CP045798.1"/>
</dbReference>
<dbReference type="Pfam" id="PF00676">
    <property type="entry name" value="E1_dh"/>
    <property type="match status" value="1"/>
</dbReference>
<evidence type="ECO:0000313" key="5">
    <source>
        <dbReference type="EMBL" id="QNB47798.1"/>
    </source>
</evidence>
<dbReference type="GO" id="GO:0004739">
    <property type="term" value="F:pyruvate dehydrogenase (acetyl-transferring) activity"/>
    <property type="evidence" value="ECO:0007669"/>
    <property type="project" value="TreeGrafter"/>
</dbReference>
<protein>
    <submittedName>
        <fullName evidence="5">Pyruvate dehydrogenase (Acetyl-transferring) E1 component subunit alpha</fullName>
    </submittedName>
</protein>
<dbReference type="PANTHER" id="PTHR11516">
    <property type="entry name" value="PYRUVATE DEHYDROGENASE E1 COMPONENT, ALPHA SUBUNIT BACTERIAL AND ORGANELLAR"/>
    <property type="match status" value="1"/>
</dbReference>
<evidence type="ECO:0000259" key="4">
    <source>
        <dbReference type="Pfam" id="PF00676"/>
    </source>
</evidence>
<gene>
    <name evidence="5" type="ORF">BR63_16910</name>
</gene>
<evidence type="ECO:0000256" key="1">
    <source>
        <dbReference type="ARBA" id="ARBA00001964"/>
    </source>
</evidence>